<dbReference type="NCBIfam" id="NF040905">
    <property type="entry name" value="GguA"/>
    <property type="match status" value="1"/>
</dbReference>
<feature type="domain" description="ABC transporter" evidence="11">
    <location>
        <begin position="6"/>
        <end position="243"/>
    </location>
</feature>
<name>C7PZR4_CATAD</name>
<dbReference type="HOGENOM" id="CLU_000604_92_3_11"/>
<keyword evidence="8" id="KW-1278">Translocase</keyword>
<keyword evidence="3" id="KW-1003">Cell membrane</keyword>
<dbReference type="CDD" id="cd03216">
    <property type="entry name" value="ABC_Carb_Monos_I"/>
    <property type="match status" value="1"/>
</dbReference>
<reference evidence="12 13" key="1">
    <citation type="journal article" date="2009" name="Stand. Genomic Sci.">
        <title>Complete genome sequence of Catenulispora acidiphila type strain (ID 139908).</title>
        <authorList>
            <person name="Copeland A."/>
            <person name="Lapidus A."/>
            <person name="Glavina Del Rio T."/>
            <person name="Nolan M."/>
            <person name="Lucas S."/>
            <person name="Chen F."/>
            <person name="Tice H."/>
            <person name="Cheng J.F."/>
            <person name="Bruce D."/>
            <person name="Goodwin L."/>
            <person name="Pitluck S."/>
            <person name="Mikhailova N."/>
            <person name="Pati A."/>
            <person name="Ivanova N."/>
            <person name="Mavromatis K."/>
            <person name="Chen A."/>
            <person name="Palaniappan K."/>
            <person name="Chain P."/>
            <person name="Land M."/>
            <person name="Hauser L."/>
            <person name="Chang Y.J."/>
            <person name="Jeffries C.D."/>
            <person name="Chertkov O."/>
            <person name="Brettin T."/>
            <person name="Detter J.C."/>
            <person name="Han C."/>
            <person name="Ali Z."/>
            <person name="Tindall B.J."/>
            <person name="Goker M."/>
            <person name="Bristow J."/>
            <person name="Eisen J.A."/>
            <person name="Markowitz V."/>
            <person name="Hugenholtz P."/>
            <person name="Kyrpides N.C."/>
            <person name="Klenk H.P."/>
        </authorList>
    </citation>
    <scope>NUCLEOTIDE SEQUENCE [LARGE SCALE GENOMIC DNA]</scope>
    <source>
        <strain evidence="13">DSM 44928 / JCM 14897 / NBRC 102108 / NRRL B-24433 / ID139908</strain>
    </source>
</reference>
<evidence type="ECO:0000256" key="6">
    <source>
        <dbReference type="ARBA" id="ARBA00022741"/>
    </source>
</evidence>
<dbReference type="PANTHER" id="PTHR43790">
    <property type="entry name" value="CARBOHYDRATE TRANSPORT ATP-BINDING PROTEIN MG119-RELATED"/>
    <property type="match status" value="1"/>
</dbReference>
<keyword evidence="7" id="KW-0067">ATP-binding</keyword>
<evidence type="ECO:0000256" key="8">
    <source>
        <dbReference type="ARBA" id="ARBA00022967"/>
    </source>
</evidence>
<dbReference type="PROSITE" id="PS50893">
    <property type="entry name" value="ABC_TRANSPORTER_2"/>
    <property type="match status" value="2"/>
</dbReference>
<dbReference type="InterPro" id="IPR053466">
    <property type="entry name" value="L-arabinose_ABC_transporter"/>
</dbReference>
<evidence type="ECO:0000313" key="12">
    <source>
        <dbReference type="EMBL" id="ACU73579.1"/>
    </source>
</evidence>
<keyword evidence="5" id="KW-0677">Repeat</keyword>
<evidence type="ECO:0000256" key="9">
    <source>
        <dbReference type="ARBA" id="ARBA00023136"/>
    </source>
</evidence>
<evidence type="ECO:0000256" key="2">
    <source>
        <dbReference type="ARBA" id="ARBA00022448"/>
    </source>
</evidence>
<evidence type="ECO:0000259" key="11">
    <source>
        <dbReference type="PROSITE" id="PS50893"/>
    </source>
</evidence>
<dbReference type="GO" id="GO:0005886">
    <property type="term" value="C:plasma membrane"/>
    <property type="evidence" value="ECO:0007669"/>
    <property type="project" value="UniProtKB-SubCell"/>
</dbReference>
<dbReference type="OrthoDB" id="4326612at2"/>
<sequence>MDDVILSMAGITKTFPGVKALQDVNLEVGRGRIHAICGENGAGKSTLMKVLSGVYPHGSYDGEITFDGQPCAFGGIRDSEARGIVIIHQELALSPHLSIAENIFLGNERVRRGLIDWHRTNAEAAELLARVGLKENPTARVSDLGVGKQQLVEIAKALSKRVRLLILDEPTAALNDDDSEHLLDLLRGLQAEGVTCVVISHKLNEIEAVSDAVTILRDGRTIETLDFHTQTVSQDRIITGMVGRDLEHRYPEHTPAVGEEVLRIEDWTVFSPTQRGRKVVDGANLTLRRGEITGLAGLMGAGRTELAMSVFGRSYGVDISGRLIKDGKQIRVRSVDDAIAHGIGYATEDRKRYGLNLIDDIKRNVSAAALPKLAKAGLVDPREEFKVADGYRAELNIKAPAVTAVTGKLSGGNQQKVVLSKWMFADPDVLILDEPTRGIDVGAKFEIYTIVNRLADEGKAVLVISSELPELLGICDRVYAMSAGRITGVLDRAEATPERLMTLMTTESLMDQDITAEDLLTVPEPTPQTEPEAAAGSFAEPGGPIEPADAATPGEPHPEHEKDQ</sequence>
<dbReference type="GO" id="GO:0016887">
    <property type="term" value="F:ATP hydrolysis activity"/>
    <property type="evidence" value="ECO:0007669"/>
    <property type="project" value="InterPro"/>
</dbReference>
<dbReference type="STRING" id="479433.Caci_4718"/>
<dbReference type="SMART" id="SM00382">
    <property type="entry name" value="AAA"/>
    <property type="match status" value="2"/>
</dbReference>
<keyword evidence="9" id="KW-0472">Membrane</keyword>
<dbReference type="InterPro" id="IPR050107">
    <property type="entry name" value="ABC_carbohydrate_import_ATPase"/>
</dbReference>
<dbReference type="GO" id="GO:0005524">
    <property type="term" value="F:ATP binding"/>
    <property type="evidence" value="ECO:0007669"/>
    <property type="project" value="UniProtKB-KW"/>
</dbReference>
<feature type="compositionally biased region" description="Low complexity" evidence="10">
    <location>
        <begin position="521"/>
        <end position="535"/>
    </location>
</feature>
<dbReference type="EMBL" id="CP001700">
    <property type="protein sequence ID" value="ACU73579.1"/>
    <property type="molecule type" value="Genomic_DNA"/>
</dbReference>
<dbReference type="InterPro" id="IPR027417">
    <property type="entry name" value="P-loop_NTPase"/>
</dbReference>
<keyword evidence="6" id="KW-0547">Nucleotide-binding</keyword>
<evidence type="ECO:0000256" key="4">
    <source>
        <dbReference type="ARBA" id="ARBA00022597"/>
    </source>
</evidence>
<dbReference type="SUPFAM" id="SSF52540">
    <property type="entry name" value="P-loop containing nucleoside triphosphate hydrolases"/>
    <property type="match status" value="2"/>
</dbReference>
<dbReference type="FunFam" id="3.40.50.300:FF:000127">
    <property type="entry name" value="Ribose import ATP-binding protein RbsA"/>
    <property type="match status" value="1"/>
</dbReference>
<accession>C7PZR4</accession>
<dbReference type="PROSITE" id="PS00211">
    <property type="entry name" value="ABC_TRANSPORTER_1"/>
    <property type="match status" value="1"/>
</dbReference>
<evidence type="ECO:0000256" key="3">
    <source>
        <dbReference type="ARBA" id="ARBA00022475"/>
    </source>
</evidence>
<evidence type="ECO:0000256" key="10">
    <source>
        <dbReference type="SAM" id="MobiDB-lite"/>
    </source>
</evidence>
<dbReference type="KEGG" id="cai:Caci_4718"/>
<keyword evidence="13" id="KW-1185">Reference proteome</keyword>
<evidence type="ECO:0000256" key="1">
    <source>
        <dbReference type="ARBA" id="ARBA00004202"/>
    </source>
</evidence>
<dbReference type="Gene3D" id="3.40.50.300">
    <property type="entry name" value="P-loop containing nucleotide triphosphate hydrolases"/>
    <property type="match status" value="2"/>
</dbReference>
<feature type="domain" description="ABC transporter" evidence="11">
    <location>
        <begin position="262"/>
        <end position="508"/>
    </location>
</feature>
<protein>
    <submittedName>
        <fullName evidence="12">ABC transporter related</fullName>
    </submittedName>
</protein>
<evidence type="ECO:0000313" key="13">
    <source>
        <dbReference type="Proteomes" id="UP000000851"/>
    </source>
</evidence>
<proteinExistence type="predicted"/>
<gene>
    <name evidence="12" type="ordered locus">Caci_4718</name>
</gene>
<dbReference type="InParanoid" id="C7PZR4"/>
<dbReference type="Proteomes" id="UP000000851">
    <property type="component" value="Chromosome"/>
</dbReference>
<evidence type="ECO:0000256" key="5">
    <source>
        <dbReference type="ARBA" id="ARBA00022737"/>
    </source>
</evidence>
<dbReference type="Pfam" id="PF00005">
    <property type="entry name" value="ABC_tran"/>
    <property type="match status" value="2"/>
</dbReference>
<dbReference type="AlphaFoldDB" id="C7PZR4"/>
<dbReference type="CDD" id="cd03215">
    <property type="entry name" value="ABC_Carb_Monos_II"/>
    <property type="match status" value="1"/>
</dbReference>
<feature type="region of interest" description="Disordered" evidence="10">
    <location>
        <begin position="521"/>
        <end position="564"/>
    </location>
</feature>
<dbReference type="eggNOG" id="COG1129">
    <property type="taxonomic scope" value="Bacteria"/>
</dbReference>
<evidence type="ECO:0000256" key="7">
    <source>
        <dbReference type="ARBA" id="ARBA00022840"/>
    </source>
</evidence>
<dbReference type="RefSeq" id="WP_015793308.1">
    <property type="nucleotide sequence ID" value="NC_013131.1"/>
</dbReference>
<organism evidence="12 13">
    <name type="scientific">Catenulispora acidiphila (strain DSM 44928 / JCM 14897 / NBRC 102108 / NRRL B-24433 / ID139908)</name>
    <dbReference type="NCBI Taxonomy" id="479433"/>
    <lineage>
        <taxon>Bacteria</taxon>
        <taxon>Bacillati</taxon>
        <taxon>Actinomycetota</taxon>
        <taxon>Actinomycetes</taxon>
        <taxon>Catenulisporales</taxon>
        <taxon>Catenulisporaceae</taxon>
        <taxon>Catenulispora</taxon>
    </lineage>
</organism>
<dbReference type="InterPro" id="IPR003439">
    <property type="entry name" value="ABC_transporter-like_ATP-bd"/>
</dbReference>
<dbReference type="InterPro" id="IPR003593">
    <property type="entry name" value="AAA+_ATPase"/>
</dbReference>
<comment type="subcellular location">
    <subcellularLocation>
        <location evidence="1">Cell membrane</location>
        <topology evidence="1">Peripheral membrane protein</topology>
    </subcellularLocation>
</comment>
<keyword evidence="2" id="KW-0813">Transport</keyword>
<keyword evidence="4" id="KW-0762">Sugar transport</keyword>
<dbReference type="InterPro" id="IPR017871">
    <property type="entry name" value="ABC_transporter-like_CS"/>
</dbReference>
<dbReference type="PANTHER" id="PTHR43790:SF1">
    <property type="entry name" value="XYLOSE IMPORT ATP-BINDING PROTEIN XYLG"/>
    <property type="match status" value="1"/>
</dbReference>